<comment type="caution">
    <text evidence="3">The sequence shown here is derived from an EMBL/GenBank/DDBJ whole genome shotgun (WGS) entry which is preliminary data.</text>
</comment>
<dbReference type="Pfam" id="PF03235">
    <property type="entry name" value="GmrSD_N"/>
    <property type="match status" value="1"/>
</dbReference>
<organism evidence="3 4">
    <name type="scientific">Mariprofundus ferrooxydans PV-1</name>
    <dbReference type="NCBI Taxonomy" id="314345"/>
    <lineage>
        <taxon>Bacteria</taxon>
        <taxon>Pseudomonadati</taxon>
        <taxon>Pseudomonadota</taxon>
        <taxon>Candidatius Mariprofundia</taxon>
        <taxon>Mariprofundales</taxon>
        <taxon>Mariprofundaceae</taxon>
        <taxon>Mariprofundus</taxon>
    </lineage>
</organism>
<dbReference type="Pfam" id="PF07510">
    <property type="entry name" value="GmrSD_C"/>
    <property type="match status" value="1"/>
</dbReference>
<dbReference type="HOGENOM" id="CLU_019881_0_0_0"/>
<dbReference type="STRING" id="314344.AL013_12495"/>
<dbReference type="PANTHER" id="PTHR35149">
    <property type="entry name" value="SLL5132 PROTEIN"/>
    <property type="match status" value="1"/>
</dbReference>
<dbReference type="InterPro" id="IPR011089">
    <property type="entry name" value="GmrSD_C"/>
</dbReference>
<feature type="domain" description="GmrSD restriction endonucleases N-terminal" evidence="1">
    <location>
        <begin position="17"/>
        <end position="231"/>
    </location>
</feature>
<keyword evidence="4" id="KW-1185">Reference proteome</keyword>
<evidence type="ECO:0000259" key="2">
    <source>
        <dbReference type="Pfam" id="PF07510"/>
    </source>
</evidence>
<evidence type="ECO:0000313" key="3">
    <source>
        <dbReference type="EMBL" id="EAU54047.1"/>
    </source>
</evidence>
<feature type="domain" description="GmrSD restriction endonucleases C-terminal" evidence="2">
    <location>
        <begin position="457"/>
        <end position="600"/>
    </location>
</feature>
<dbReference type="EMBL" id="AATS01000013">
    <property type="protein sequence ID" value="EAU54047.1"/>
    <property type="molecule type" value="Genomic_DNA"/>
</dbReference>
<proteinExistence type="predicted"/>
<gene>
    <name evidence="3" type="ORF">SPV1_03383</name>
</gene>
<evidence type="ECO:0000313" key="4">
    <source>
        <dbReference type="Proteomes" id="UP000005297"/>
    </source>
</evidence>
<reference evidence="3 4" key="1">
    <citation type="submission" date="2006-09" db="EMBL/GenBank/DDBJ databases">
        <authorList>
            <person name="Emerson D."/>
            <person name="Ferriera S."/>
            <person name="Johnson J."/>
            <person name="Kravitz S."/>
            <person name="Halpern A."/>
            <person name="Remington K."/>
            <person name="Beeson K."/>
            <person name="Tran B."/>
            <person name="Rogers Y.-H."/>
            <person name="Friedman R."/>
            <person name="Venter J.C."/>
        </authorList>
    </citation>
    <scope>NUCLEOTIDE SEQUENCE [LARGE SCALE GENOMIC DNA]</scope>
    <source>
        <strain evidence="3 4">PV-1</strain>
    </source>
</reference>
<protein>
    <recommendedName>
        <fullName evidence="5">DUF262 domain-containing protein</fullName>
    </recommendedName>
</protein>
<dbReference type="AlphaFoldDB" id="Q0EXK0"/>
<evidence type="ECO:0008006" key="5">
    <source>
        <dbReference type="Google" id="ProtNLM"/>
    </source>
</evidence>
<dbReference type="PANTHER" id="PTHR35149:SF2">
    <property type="entry name" value="DUF262 DOMAIN-CONTAINING PROTEIN"/>
    <property type="match status" value="1"/>
</dbReference>
<dbReference type="Proteomes" id="UP000005297">
    <property type="component" value="Unassembled WGS sequence"/>
</dbReference>
<dbReference type="eggNOG" id="COG1479">
    <property type="taxonomic scope" value="Bacteria"/>
</dbReference>
<accession>Q0EXK0</accession>
<sequence>MGKLENKIEANDRTVLEVLDNKKYTVDYFQREYSWQQKHIEQLVTDLTSAFLSEYDSSHERKEVANYNSYYLGPFVLSEKGGKRSIIDGQQRLTSLTLFMIYLKNLERDYGLVLKLDDMIYSEKFGSKSFNITVEERIPCLDSLFNQGAYTPNNGDDESTRNMAARYEDIEPAFPKEIDQTSLPYFIDWMKERVVLVEIVAYSDDNAYTIFETMNDRGMNLTSTEMLKGFVLSRFKENEVRQKANDLWKESIQQLHCFDKDEDQRFFQAWLRAKYAESIRPGSAGSKNEDFEKIGTRFHSWVRENLELLKLSDNSQSGFDTFVNEDFTFFRDAYLKIRQAEESLSPALEHVYYIQQWGIANSLSYPLMLAPLVKSDTPEMVDQKINLVAKYIETFVVRRSVNFKKFSASSIRYTMYTLVKEIRSKPLDELKEILTQKLNDMGQTWNGLDVFRLHGQNRRFVKFLLSRISAFIDKNAGRNETFETYYFSPGGKPFEVEHIWGNKFEEHTDEFEQKGDFDEYRNRLGGLVLLPRGANQSYGAKPYSEKMKHYIKENLFVQTLCPLTYQNNPNFLRMKETLGLPFEPHEQFKQADIIKRQELYRKICETVWAF</sequence>
<evidence type="ECO:0000259" key="1">
    <source>
        <dbReference type="Pfam" id="PF03235"/>
    </source>
</evidence>
<dbReference type="InterPro" id="IPR004919">
    <property type="entry name" value="GmrSD_N"/>
</dbReference>
<name>Q0EXK0_9PROT</name>
<dbReference type="RefSeq" id="WP_009850929.1">
    <property type="nucleotide sequence ID" value="NZ_DS022295.1"/>
</dbReference>
<dbReference type="OrthoDB" id="9798761at2"/>
<dbReference type="InParanoid" id="Q0EXK0"/>